<dbReference type="EMBL" id="FUEZ01000004">
    <property type="protein sequence ID" value="SPM41909.1"/>
    <property type="molecule type" value="Genomic_DNA"/>
</dbReference>
<protein>
    <recommendedName>
        <fullName evidence="1">Endonuclease GajA/Old nuclease/RecF-like AAA domain-containing protein</fullName>
    </recommendedName>
</protein>
<reference evidence="2 3" key="1">
    <citation type="submission" date="2017-01" db="EMBL/GenBank/DDBJ databases">
        <authorList>
            <consortium name="Urmite Genomes"/>
        </authorList>
    </citation>
    <scope>NUCLEOTIDE SEQUENCE [LARGE SCALE GENOMIC DNA]</scope>
    <source>
        <strain evidence="2 3">AB215</strain>
    </source>
</reference>
<accession>A0A2U3PDT5</accession>
<dbReference type="InterPro" id="IPR027417">
    <property type="entry name" value="P-loop_NTPase"/>
</dbReference>
<proteinExistence type="predicted"/>
<organism evidence="2 3">
    <name type="scientific">Mycobacterium numidiamassiliense</name>
    <dbReference type="NCBI Taxonomy" id="1841861"/>
    <lineage>
        <taxon>Bacteria</taxon>
        <taxon>Bacillati</taxon>
        <taxon>Actinomycetota</taxon>
        <taxon>Actinomycetes</taxon>
        <taxon>Mycobacteriales</taxon>
        <taxon>Mycobacteriaceae</taxon>
        <taxon>Mycobacterium</taxon>
    </lineage>
</organism>
<dbReference type="InterPro" id="IPR041685">
    <property type="entry name" value="AAA_GajA/Old/RecF-like"/>
</dbReference>
<dbReference type="AlphaFoldDB" id="A0A2U3PDT5"/>
<dbReference type="Pfam" id="PF13175">
    <property type="entry name" value="AAA_15"/>
    <property type="match status" value="1"/>
</dbReference>
<name>A0A2U3PDT5_9MYCO</name>
<dbReference type="PANTHER" id="PTHR43581">
    <property type="entry name" value="ATP/GTP PHOSPHATASE"/>
    <property type="match status" value="1"/>
</dbReference>
<dbReference type="STRING" id="1841861.GCA_900157365_02446"/>
<dbReference type="Gene3D" id="3.40.50.300">
    <property type="entry name" value="P-loop containing nucleotide triphosphate hydrolases"/>
    <property type="match status" value="1"/>
</dbReference>
<dbReference type="InterPro" id="IPR051396">
    <property type="entry name" value="Bact_Antivir_Def_Nuclease"/>
</dbReference>
<feature type="non-terminal residue" evidence="2">
    <location>
        <position position="1"/>
    </location>
</feature>
<evidence type="ECO:0000313" key="2">
    <source>
        <dbReference type="EMBL" id="SPM41909.1"/>
    </source>
</evidence>
<keyword evidence="3" id="KW-1185">Reference proteome</keyword>
<sequence length="572" mass="62812">VELSVIEYVEVENFRSIRSAEITEVGDYVPLVGLNSSGKSNVLRALNLFFNGYLDEDRTPLSMTDDFSTHAPKGKKKLVSVTVGLRLNESFKVRGQEDFHGAHGISDLIFIKRMWGLGVDKTATIETLYFGPSMSEMVEATTEHTASVLAHIRAVRFVYIPNHARPADLIRSELAPLQSTLVSRLRSTKAYRESSVDELFDELKAMGERMFGDVSAAVSRGLPGLGIQPDLPVDFADLVFNLGVQASTVGDVARAPEFEGSGVQSLLLLHVLNLADRTHRASGFGWIQASIWAIEEPESFLHAGLRIQFATDLGKYAEDPKRQIFVTTHQDEFVRTSEFAWLTTKDPDTSLQRMPVREALVVSAKAAISTYSHPLFTFASDPIVIVEGAFDDIYLRAAIEQGNLKPRWRLISPKAAFGDDYTGDAIHQYLKYNKQVVASRPDAAPVVVLRDWEAKDSAKYEAVLGVHPYSACFTAPAALSNPALGESFVGIERFLPTDFVTSVVSITTLGRETGAADAPYSIKRPKLEAAKRRLANNAEQGDPVGPFMIGLASWIDTKIGEILSEVPSSAFL</sequence>
<gene>
    <name evidence="2" type="ORF">MNAB215_4126</name>
</gene>
<evidence type="ECO:0000259" key="1">
    <source>
        <dbReference type="Pfam" id="PF13175"/>
    </source>
</evidence>
<dbReference type="SUPFAM" id="SSF52540">
    <property type="entry name" value="P-loop containing nucleoside triphosphate hydrolases"/>
    <property type="match status" value="1"/>
</dbReference>
<evidence type="ECO:0000313" key="3">
    <source>
        <dbReference type="Proteomes" id="UP000240424"/>
    </source>
</evidence>
<dbReference type="Proteomes" id="UP000240424">
    <property type="component" value="Unassembled WGS sequence"/>
</dbReference>
<dbReference type="PANTHER" id="PTHR43581:SF4">
    <property type="entry name" value="ATP_GTP PHOSPHATASE"/>
    <property type="match status" value="1"/>
</dbReference>
<feature type="domain" description="Endonuclease GajA/Old nuclease/RecF-like AAA" evidence="1">
    <location>
        <begin position="6"/>
        <end position="53"/>
    </location>
</feature>